<dbReference type="Pfam" id="PF01170">
    <property type="entry name" value="UPF0020"/>
    <property type="match status" value="1"/>
</dbReference>
<dbReference type="InterPro" id="IPR029063">
    <property type="entry name" value="SAM-dependent_MTases_sf"/>
</dbReference>
<evidence type="ECO:0000313" key="5">
    <source>
        <dbReference type="EMBL" id="GAH03596.1"/>
    </source>
</evidence>
<keyword evidence="2" id="KW-0489">Methyltransferase</keyword>
<dbReference type="Pfam" id="PF02926">
    <property type="entry name" value="THUMP"/>
    <property type="match status" value="1"/>
</dbReference>
<comment type="caution">
    <text evidence="5">The sequence shown here is derived from an EMBL/GenBank/DDBJ whole genome shotgun (WGS) entry which is preliminary data.</text>
</comment>
<feature type="non-terminal residue" evidence="5">
    <location>
        <position position="1"/>
    </location>
</feature>
<reference evidence="5" key="1">
    <citation type="journal article" date="2014" name="Front. Microbiol.">
        <title>High frequency of phylogenetically diverse reductive dehalogenase-homologous genes in deep subseafloor sedimentary metagenomes.</title>
        <authorList>
            <person name="Kawai M."/>
            <person name="Futagami T."/>
            <person name="Toyoda A."/>
            <person name="Takaki Y."/>
            <person name="Nishi S."/>
            <person name="Hori S."/>
            <person name="Arai W."/>
            <person name="Tsubouchi T."/>
            <person name="Morono Y."/>
            <person name="Uchiyama I."/>
            <person name="Ito T."/>
            <person name="Fujiyama A."/>
            <person name="Inagaki F."/>
            <person name="Takami H."/>
        </authorList>
    </citation>
    <scope>NUCLEOTIDE SEQUENCE</scope>
    <source>
        <strain evidence="5">Expedition CK06-06</strain>
    </source>
</reference>
<name>X1C6B2_9ZZZZ</name>
<evidence type="ECO:0000256" key="1">
    <source>
        <dbReference type="ARBA" id="ARBA00004496"/>
    </source>
</evidence>
<evidence type="ECO:0000256" key="3">
    <source>
        <dbReference type="ARBA" id="ARBA00022694"/>
    </source>
</evidence>
<dbReference type="PROSITE" id="PS51165">
    <property type="entry name" value="THUMP"/>
    <property type="match status" value="1"/>
</dbReference>
<dbReference type="PANTHER" id="PTHR14911">
    <property type="entry name" value="THUMP DOMAIN-CONTAINING"/>
    <property type="match status" value="1"/>
</dbReference>
<keyword evidence="2" id="KW-0808">Transferase</keyword>
<dbReference type="Gene3D" id="3.40.50.150">
    <property type="entry name" value="Vaccinia Virus protein VP39"/>
    <property type="match status" value="1"/>
</dbReference>
<dbReference type="GO" id="GO:0005737">
    <property type="term" value="C:cytoplasm"/>
    <property type="evidence" value="ECO:0007669"/>
    <property type="project" value="UniProtKB-SubCell"/>
</dbReference>
<accession>X1C6B2</accession>
<dbReference type="SUPFAM" id="SSF143437">
    <property type="entry name" value="THUMP domain-like"/>
    <property type="match status" value="1"/>
</dbReference>
<evidence type="ECO:0000256" key="2">
    <source>
        <dbReference type="ARBA" id="ARBA00022603"/>
    </source>
</evidence>
<dbReference type="InterPro" id="IPR004114">
    <property type="entry name" value="THUMP_dom"/>
</dbReference>
<dbReference type="GO" id="GO:0016423">
    <property type="term" value="F:tRNA (guanine) methyltransferase activity"/>
    <property type="evidence" value="ECO:0007669"/>
    <property type="project" value="TreeGrafter"/>
</dbReference>
<dbReference type="GO" id="GO:0030488">
    <property type="term" value="P:tRNA methylation"/>
    <property type="evidence" value="ECO:0007669"/>
    <property type="project" value="TreeGrafter"/>
</dbReference>
<dbReference type="CDD" id="cd02440">
    <property type="entry name" value="AdoMet_MTases"/>
    <property type="match status" value="1"/>
</dbReference>
<evidence type="ECO:0000259" key="4">
    <source>
        <dbReference type="PROSITE" id="PS51165"/>
    </source>
</evidence>
<feature type="domain" description="THUMP" evidence="4">
    <location>
        <begin position="37"/>
        <end position="141"/>
    </location>
</feature>
<dbReference type="AlphaFoldDB" id="X1C6B2"/>
<dbReference type="EMBL" id="BART01024373">
    <property type="protein sequence ID" value="GAH03596.1"/>
    <property type="molecule type" value="Genomic_DNA"/>
</dbReference>
<dbReference type="Gene3D" id="3.30.2130.30">
    <property type="match status" value="1"/>
</dbReference>
<gene>
    <name evidence="5" type="ORF">S01H4_44050</name>
</gene>
<dbReference type="InterPro" id="IPR000241">
    <property type="entry name" value="RlmKL-like_Mtase"/>
</dbReference>
<feature type="non-terminal residue" evidence="5">
    <location>
        <position position="283"/>
    </location>
</feature>
<dbReference type="CDD" id="cd11715">
    <property type="entry name" value="THUMP_AdoMetMT"/>
    <property type="match status" value="1"/>
</dbReference>
<protein>
    <recommendedName>
        <fullName evidence="4">THUMP domain-containing protein</fullName>
    </recommendedName>
</protein>
<dbReference type="SMART" id="SM00981">
    <property type="entry name" value="THUMP"/>
    <property type="match status" value="1"/>
</dbReference>
<dbReference type="PROSITE" id="PS00092">
    <property type="entry name" value="N6_MTASE"/>
    <property type="match status" value="1"/>
</dbReference>
<comment type="subcellular location">
    <subcellularLocation>
        <location evidence="1">Cytoplasm</location>
    </subcellularLocation>
</comment>
<keyword evidence="3" id="KW-0819">tRNA processing</keyword>
<dbReference type="SUPFAM" id="SSF53335">
    <property type="entry name" value="S-adenosyl-L-methionine-dependent methyltransferases"/>
    <property type="match status" value="1"/>
</dbReference>
<dbReference type="GO" id="GO:0003723">
    <property type="term" value="F:RNA binding"/>
    <property type="evidence" value="ECO:0007669"/>
    <property type="project" value="InterPro"/>
</dbReference>
<proteinExistence type="predicted"/>
<sequence length="283" mass="30532">TLPTAEAVAAIKAEHRAYRVLEQLNQVLVAETKASPEVLASRLAMCREICVHLCTAHASKEDILESVGSSDIVDLVPHGKSFAVHLKRVKRSSPEIDTLKLAKTIANTIAEEVEFKVDLAHPDIELLGVLTGERCALGITAARVNRRQLTRRKPTLRPAFHPSTLMPSFARCMINLARTPRGGMLLDPFCGVGGILLEAGLIGAKLVGIDINREMVEGARKNLEASGVVDFQLMVGDARKLPALEVDAVATDPPFGRQASTAGAQLRDLYEQALPSIAGVLRR</sequence>
<dbReference type="InterPro" id="IPR002052">
    <property type="entry name" value="DNA_methylase_N6_adenine_CS"/>
</dbReference>
<organism evidence="5">
    <name type="scientific">marine sediment metagenome</name>
    <dbReference type="NCBI Taxonomy" id="412755"/>
    <lineage>
        <taxon>unclassified sequences</taxon>
        <taxon>metagenomes</taxon>
        <taxon>ecological metagenomes</taxon>
    </lineage>
</organism>
<dbReference type="PANTHER" id="PTHR14911:SF13">
    <property type="entry name" value="TRNA (GUANINE(6)-N2)-METHYLTRANSFERASE THUMP3"/>
    <property type="match status" value="1"/>
</dbReference>